<name>K1W6M7_TRIAC</name>
<dbReference type="SUPFAM" id="SSF52047">
    <property type="entry name" value="RNI-like"/>
    <property type="match status" value="1"/>
</dbReference>
<comment type="caution">
    <text evidence="3">The sequence shown here is derived from an EMBL/GenBank/DDBJ whole genome shotgun (WGS) entry which is preliminary data.</text>
</comment>
<evidence type="ECO:0000313" key="4">
    <source>
        <dbReference type="Proteomes" id="UP000006757"/>
    </source>
</evidence>
<dbReference type="OrthoDB" id="120976at2759"/>
<dbReference type="STRING" id="1220162.K1W6M7"/>
<proteinExistence type="predicted"/>
<dbReference type="EMBL" id="AMBO01000411">
    <property type="protein sequence ID" value="EKC97448.1"/>
    <property type="molecule type" value="Genomic_DNA"/>
</dbReference>
<dbReference type="AlphaFoldDB" id="K1W6M7"/>
<dbReference type="Proteomes" id="UP000006757">
    <property type="component" value="Unassembled WGS sequence"/>
</dbReference>
<sequence length="444" mass="48422">MSGASTPSSTLPFGTASAYADSFPAPAPKELTLGAETCFNLSVFKAGVVRQYRKLDDQVVTRLNRAQAQLRDEVRQGQGHVHEGAAAAAESGYSVDLPVIKLTPQLEHVVVRVVEKLNASRLAKLSLASNPLNTAAVCTMFEMLDAPYLHALHLSACQITSDLVPALCAFLRSPRSQRLQLLELNGNMLGRAGVTAILDAIEEANFSLSRIGLFANTVRRWATDDNGQPAGGTGAAENGGVGAGGPEGAGRPDNSAPDAQRTAGDPDPETEDPNDHASMAWQIGERLPALQRRNGTLWRRVREAAVKSLAATRMILHAREPSDAETAQRVLASADPDAPSQAVFRLMDLPPELRLLIARHCSRDAYAMSDAQWSRVRSHAEKRETLLRMRNRVRGATEDATSYASKRSREVKVCRQWMEEVGCDRWELENGEFWDKWTKPAPMP</sequence>
<feature type="region of interest" description="Disordered" evidence="1">
    <location>
        <begin position="224"/>
        <end position="276"/>
    </location>
</feature>
<evidence type="ECO:0000313" key="3">
    <source>
        <dbReference type="EMBL" id="EKC97448.1"/>
    </source>
</evidence>
<dbReference type="HOGENOM" id="CLU_617043_0_0_1"/>
<gene>
    <name evidence="3" type="ORF">A1Q2_08255</name>
</gene>
<accession>K1W6M7</accession>
<feature type="domain" description="F-box" evidence="2">
    <location>
        <begin position="331"/>
        <end position="368"/>
    </location>
</feature>
<dbReference type="Pfam" id="PF13013">
    <property type="entry name" value="F-box-like_2"/>
    <property type="match status" value="1"/>
</dbReference>
<evidence type="ECO:0000256" key="1">
    <source>
        <dbReference type="SAM" id="MobiDB-lite"/>
    </source>
</evidence>
<protein>
    <recommendedName>
        <fullName evidence="2">F-box domain-containing protein</fullName>
    </recommendedName>
</protein>
<organism evidence="3 4">
    <name type="scientific">Trichosporon asahii var. asahii (strain CBS 8904)</name>
    <name type="common">Yeast</name>
    <dbReference type="NCBI Taxonomy" id="1220162"/>
    <lineage>
        <taxon>Eukaryota</taxon>
        <taxon>Fungi</taxon>
        <taxon>Dikarya</taxon>
        <taxon>Basidiomycota</taxon>
        <taxon>Agaricomycotina</taxon>
        <taxon>Tremellomycetes</taxon>
        <taxon>Trichosporonales</taxon>
        <taxon>Trichosporonaceae</taxon>
        <taxon>Trichosporon</taxon>
    </lineage>
</organism>
<dbReference type="InterPro" id="IPR032675">
    <property type="entry name" value="LRR_dom_sf"/>
</dbReference>
<dbReference type="Gene3D" id="3.80.10.10">
    <property type="entry name" value="Ribonuclease Inhibitor"/>
    <property type="match status" value="1"/>
</dbReference>
<dbReference type="InParanoid" id="K1W6M7"/>
<reference evidence="3 4" key="1">
    <citation type="journal article" date="2012" name="Eukaryot. Cell">
        <title>Genome sequence of the Trichosporon asahii environmental strain CBS 8904.</title>
        <authorList>
            <person name="Yang R.Y."/>
            <person name="Li H.T."/>
            <person name="Zhu H."/>
            <person name="Zhou G.P."/>
            <person name="Wang M."/>
            <person name="Wang L."/>
        </authorList>
    </citation>
    <scope>NUCLEOTIDE SEQUENCE [LARGE SCALE GENOMIC DNA]</scope>
    <source>
        <strain evidence="3 4">CBS 8904</strain>
    </source>
</reference>
<evidence type="ECO:0000259" key="2">
    <source>
        <dbReference type="Pfam" id="PF13013"/>
    </source>
</evidence>
<dbReference type="eggNOG" id="ENOG502SAZM">
    <property type="taxonomic scope" value="Eukaryota"/>
</dbReference>
<feature type="compositionally biased region" description="Gly residues" evidence="1">
    <location>
        <begin position="229"/>
        <end position="248"/>
    </location>
</feature>
<keyword evidence="4" id="KW-1185">Reference proteome</keyword>
<dbReference type="InterPro" id="IPR001810">
    <property type="entry name" value="F-box_dom"/>
</dbReference>